<feature type="region of interest" description="Disordered" evidence="3">
    <location>
        <begin position="1"/>
        <end position="89"/>
    </location>
</feature>
<dbReference type="PANTHER" id="PTHR14790:SF15">
    <property type="entry name" value="RECQ-MEDIATED GENOME INSTABILITY PROTEIN 1"/>
    <property type="match status" value="1"/>
</dbReference>
<evidence type="ECO:0000313" key="7">
    <source>
        <dbReference type="Proteomes" id="UP001341840"/>
    </source>
</evidence>
<comment type="similarity">
    <text evidence="1">Belongs to the RMI1 family.</text>
</comment>
<dbReference type="SMART" id="SM01161">
    <property type="entry name" value="DUF1767"/>
    <property type="match status" value="1"/>
</dbReference>
<protein>
    <recommendedName>
        <fullName evidence="2">RecQ-mediated genome instability protein 1</fullName>
    </recommendedName>
</protein>
<feature type="compositionally biased region" description="Acidic residues" evidence="3">
    <location>
        <begin position="51"/>
        <end position="62"/>
    </location>
</feature>
<keyword evidence="7" id="KW-1185">Reference proteome</keyword>
<feature type="compositionally biased region" description="Pro residues" evidence="3">
    <location>
        <begin position="70"/>
        <end position="82"/>
    </location>
</feature>
<dbReference type="PANTHER" id="PTHR14790">
    <property type="entry name" value="RECQ-MEDIATED GENOME INSTABILITY PROTEIN 1 RMI1"/>
    <property type="match status" value="1"/>
</dbReference>
<evidence type="ECO:0000256" key="2">
    <source>
        <dbReference type="ARBA" id="ARBA00018987"/>
    </source>
</evidence>
<dbReference type="Proteomes" id="UP001341840">
    <property type="component" value="Unassembled WGS sequence"/>
</dbReference>
<dbReference type="Gene3D" id="2.40.50.770">
    <property type="entry name" value="RecQ-mediated genome instability protein Rmi1, C-terminal domain"/>
    <property type="match status" value="1"/>
</dbReference>
<dbReference type="InterPro" id="IPR032199">
    <property type="entry name" value="RMI1_C"/>
</dbReference>
<name>A0ABU6Z1Y1_9FABA</name>
<accession>A0ABU6Z1Y1</accession>
<proteinExistence type="inferred from homology"/>
<evidence type="ECO:0000259" key="4">
    <source>
        <dbReference type="Pfam" id="PF08585"/>
    </source>
</evidence>
<dbReference type="Pfam" id="PF16099">
    <property type="entry name" value="RMI1_C"/>
    <property type="match status" value="1"/>
</dbReference>
<evidence type="ECO:0000256" key="1">
    <source>
        <dbReference type="ARBA" id="ARBA00006395"/>
    </source>
</evidence>
<feature type="domain" description="RecQ mediated genome instability protein 1 OB-fold" evidence="4">
    <location>
        <begin position="148"/>
        <end position="259"/>
    </location>
</feature>
<organism evidence="6 7">
    <name type="scientific">Stylosanthes scabra</name>
    <dbReference type="NCBI Taxonomy" id="79078"/>
    <lineage>
        <taxon>Eukaryota</taxon>
        <taxon>Viridiplantae</taxon>
        <taxon>Streptophyta</taxon>
        <taxon>Embryophyta</taxon>
        <taxon>Tracheophyta</taxon>
        <taxon>Spermatophyta</taxon>
        <taxon>Magnoliopsida</taxon>
        <taxon>eudicotyledons</taxon>
        <taxon>Gunneridae</taxon>
        <taxon>Pentapetalae</taxon>
        <taxon>rosids</taxon>
        <taxon>fabids</taxon>
        <taxon>Fabales</taxon>
        <taxon>Fabaceae</taxon>
        <taxon>Papilionoideae</taxon>
        <taxon>50 kb inversion clade</taxon>
        <taxon>dalbergioids sensu lato</taxon>
        <taxon>Dalbergieae</taxon>
        <taxon>Pterocarpus clade</taxon>
        <taxon>Stylosanthes</taxon>
    </lineage>
</organism>
<dbReference type="InterPro" id="IPR013894">
    <property type="entry name" value="RMI1_OB"/>
</dbReference>
<sequence length="680" mass="74188">MTIRRLVLDDDDEEEEHHRQVEQLRTPQPSVTSTSQPTNSSNFSSLPLQISDEDDDDDDDAAFIDVPDHLSPPPPPPPPPQPRVSSCPVGDSLRRLGLGLKSEWVNACLGELEGSVRGFAGFDVTAKAKLCFEQFLFADMNSCGSGVLPPNVHSMHLVNLSGPFVLQVDEMLNMSCPLRGRYQQAPPGLKRCLKLSLTDGIQRVFAMEYRPIQALDVSASSGLKVAISNVHVRRGLLMLVPETIEILGGLVEQLDAARKRVVDELSKPPRGNRTKNGVLPPLATRATLAAWPASGVDDNGRSSSLFRSTDSVQINSHDAGLTASGTGNHIATEDTMVMGVRNAASNSIPSTVANADAMNVEVHADTNPASFTNSLASQFNSVAMAEEMHIDTAAITRENSVTTRSSHMFTNVAMAHKDTVNITRKSFVPPLISRIVQNVETDKDIVIEDAENDHPRGSSSSVPNNHDVHMVDDNDHIIEVTNNDICRGSSSTSLNSNNVHKVDDGDHPHMLSADQEVPFTYLASLSAKWVKMKEKVPSVQGKIKCFLTGVKGFQYKGRTTYELQAYVDDGSLIAEILIDHHVVQNGIGYSPEEVTAALSSPDEKISLNMKGVLHRFQSFLVNFEGIMHVELNRKSSLPVAVEMSQGCPQSDAWLLLRRLKSLYPPQTQTHCPSNLIELSP</sequence>
<reference evidence="6 7" key="1">
    <citation type="journal article" date="2023" name="Plants (Basel)">
        <title>Bridging the Gap: Combining Genomics and Transcriptomics Approaches to Understand Stylosanthes scabra, an Orphan Legume from the Brazilian Caatinga.</title>
        <authorList>
            <person name="Ferreira-Neto J.R.C."/>
            <person name="da Silva M.D."/>
            <person name="Binneck E."/>
            <person name="de Melo N.F."/>
            <person name="da Silva R.H."/>
            <person name="de Melo A.L.T.M."/>
            <person name="Pandolfi V."/>
            <person name="Bustamante F.O."/>
            <person name="Brasileiro-Vidal A.C."/>
            <person name="Benko-Iseppon A.M."/>
        </authorList>
    </citation>
    <scope>NUCLEOTIDE SEQUENCE [LARGE SCALE GENOMIC DNA]</scope>
    <source>
        <tissue evidence="6">Leaves</tissue>
    </source>
</reference>
<dbReference type="InterPro" id="IPR042470">
    <property type="entry name" value="RMI1_N_C_sf"/>
</dbReference>
<dbReference type="Pfam" id="PF08585">
    <property type="entry name" value="RMI1_N_C"/>
    <property type="match status" value="1"/>
</dbReference>
<comment type="caution">
    <text evidence="6">The sequence shown here is derived from an EMBL/GenBank/DDBJ whole genome shotgun (WGS) entry which is preliminary data.</text>
</comment>
<feature type="domain" description="RecQ-mediated genome instability protein 1 C-terminal OB-fold" evidence="5">
    <location>
        <begin position="517"/>
        <end position="659"/>
    </location>
</feature>
<gene>
    <name evidence="6" type="primary">RMI1_2</name>
    <name evidence="6" type="ORF">PIB30_009517</name>
</gene>
<feature type="compositionally biased region" description="Polar residues" evidence="3">
    <location>
        <begin position="26"/>
        <end position="48"/>
    </location>
</feature>
<evidence type="ECO:0000313" key="6">
    <source>
        <dbReference type="EMBL" id="MED6216627.1"/>
    </source>
</evidence>
<evidence type="ECO:0000259" key="5">
    <source>
        <dbReference type="Pfam" id="PF16099"/>
    </source>
</evidence>
<evidence type="ECO:0000256" key="3">
    <source>
        <dbReference type="SAM" id="MobiDB-lite"/>
    </source>
</evidence>
<dbReference type="EMBL" id="JASCZI010271882">
    <property type="protein sequence ID" value="MED6216627.1"/>
    <property type="molecule type" value="Genomic_DNA"/>
</dbReference>